<name>A0ABW9YJJ1_9GAMM</name>
<gene>
    <name evidence="8" type="ORF">EIZ48_15310</name>
</gene>
<dbReference type="Gene3D" id="3.60.21.10">
    <property type="match status" value="1"/>
</dbReference>
<dbReference type="InterPro" id="IPR006146">
    <property type="entry name" value="5'-Nucleotdase_CS"/>
</dbReference>
<keyword evidence="5 8" id="KW-0378">Hydrolase</keyword>
<dbReference type="PRINTS" id="PR01607">
    <property type="entry name" value="APYRASEFAMLY"/>
</dbReference>
<evidence type="ECO:0000313" key="9">
    <source>
        <dbReference type="Proteomes" id="UP000738517"/>
    </source>
</evidence>
<feature type="domain" description="5'-Nucleotidase C-terminal" evidence="7">
    <location>
        <begin position="379"/>
        <end position="516"/>
    </location>
</feature>
<sequence>MKQRLFAKTALTAAVLATLSGCASQADSTAPSWQADETYKLTILHTNDHHGRFWQNKYGEYGMAARKTLLDQIRTEVAAQGGTTLLLSGGDINTGVPESDLQDAEPDFKGMNMLGYDAMALGNHEFDNPLEVLRKQEEWAEFPMLSANIYDKETGERLFQPYQIFEQQGIKIAVIGLTTEDTAKIGNPEYIGDVDFRDPKAEAKKLIAELEETENPDVIIAATHMGHYENGNRGVNAPGDVALARYLEEGDLDMIVGGHSQEPVCMEGPNMYNKNFNPGDECQPDQQNGTWIVQAHEWGKYVGRADFEFKNGELQMVSYDLIPVNLKKKVKLADGSKKRVFIEDEIAQNEEVKTFLQPYQERGQAQLNIKISESNGKLEGDRNVVRFKQTNLGRLIAASHMQRAKADFAVMNSGGVRDSIAAGDITYKDVLTVQPFGNIVTYTDMSGKEIMDYLNVVATKPVDSGAYAQFYGISMTVQNGAVSNVKIGGKPLSLTETYRFTIPSFNAAGGDGYPKVTGHPGHVNTGFVDAEVLKEYLQANSPIDVNKYAPKGEMVYK</sequence>
<evidence type="ECO:0000256" key="3">
    <source>
        <dbReference type="ARBA" id="ARBA00022729"/>
    </source>
</evidence>
<evidence type="ECO:0000313" key="8">
    <source>
        <dbReference type="EMBL" id="NBI53925.1"/>
    </source>
</evidence>
<comment type="caution">
    <text evidence="8">The sequence shown here is derived from an EMBL/GenBank/DDBJ whole genome shotgun (WGS) entry which is preliminary data.</text>
</comment>
<dbReference type="InterPro" id="IPR008334">
    <property type="entry name" value="5'-Nucleotdase_C"/>
</dbReference>
<dbReference type="PANTHER" id="PTHR11575">
    <property type="entry name" value="5'-NUCLEOTIDASE-RELATED"/>
    <property type="match status" value="1"/>
</dbReference>
<evidence type="ECO:0000256" key="1">
    <source>
        <dbReference type="ARBA" id="ARBA00006654"/>
    </source>
</evidence>
<dbReference type="CDD" id="cd07405">
    <property type="entry name" value="MPP_UshA_N"/>
    <property type="match status" value="1"/>
</dbReference>
<dbReference type="SUPFAM" id="SSF55816">
    <property type="entry name" value="5'-nucleotidase (syn. UDP-sugar hydrolase), C-terminal domain"/>
    <property type="match status" value="1"/>
</dbReference>
<organism evidence="8 9">
    <name type="scientific">Photobacterium alginatilyticum</name>
    <dbReference type="NCBI Taxonomy" id="1775171"/>
    <lineage>
        <taxon>Bacteria</taxon>
        <taxon>Pseudomonadati</taxon>
        <taxon>Pseudomonadota</taxon>
        <taxon>Gammaproteobacteria</taxon>
        <taxon>Vibrionales</taxon>
        <taxon>Vibrionaceae</taxon>
        <taxon>Photobacterium</taxon>
    </lineage>
</organism>
<accession>A0ABW9YJJ1</accession>
<dbReference type="RefSeq" id="WP_160653099.1">
    <property type="nucleotide sequence ID" value="NZ_RSEJ01000016.1"/>
</dbReference>
<evidence type="ECO:0000259" key="6">
    <source>
        <dbReference type="Pfam" id="PF00149"/>
    </source>
</evidence>
<evidence type="ECO:0000256" key="4">
    <source>
        <dbReference type="ARBA" id="ARBA00022741"/>
    </source>
</evidence>
<dbReference type="EMBL" id="RSEJ01000016">
    <property type="protein sequence ID" value="NBI53925.1"/>
    <property type="molecule type" value="Genomic_DNA"/>
</dbReference>
<feature type="signal peptide" evidence="5">
    <location>
        <begin position="1"/>
        <end position="26"/>
    </location>
</feature>
<dbReference type="Pfam" id="PF02872">
    <property type="entry name" value="5_nucleotid_C"/>
    <property type="match status" value="1"/>
</dbReference>
<proteinExistence type="inferred from homology"/>
<dbReference type="Pfam" id="PF00149">
    <property type="entry name" value="Metallophos"/>
    <property type="match status" value="1"/>
</dbReference>
<protein>
    <submittedName>
        <fullName evidence="8">Bifunctional UDP-sugar hydrolase/5'-nucleotidase</fullName>
    </submittedName>
</protein>
<comment type="similarity">
    <text evidence="1 5">Belongs to the 5'-nucleotidase family.</text>
</comment>
<dbReference type="Proteomes" id="UP000738517">
    <property type="component" value="Unassembled WGS sequence"/>
</dbReference>
<evidence type="ECO:0000259" key="7">
    <source>
        <dbReference type="Pfam" id="PF02872"/>
    </source>
</evidence>
<dbReference type="InterPro" id="IPR036907">
    <property type="entry name" value="5'-Nucleotdase_C_sf"/>
</dbReference>
<keyword evidence="3 5" id="KW-0732">Signal</keyword>
<dbReference type="SUPFAM" id="SSF56300">
    <property type="entry name" value="Metallo-dependent phosphatases"/>
    <property type="match status" value="1"/>
</dbReference>
<keyword evidence="2" id="KW-0479">Metal-binding</keyword>
<reference evidence="8 9" key="1">
    <citation type="journal article" date="2017" name="Int. J. Syst. Evol. Microbiol.">
        <title>Photobacterium alginatilyticum sp. nov., a marine bacterium isolated from bottom seawater.</title>
        <authorList>
            <person name="Wang X."/>
            <person name="Wang Y."/>
            <person name="Yang X."/>
            <person name="Sun H."/>
            <person name="Li B."/>
            <person name="Zhang X.H."/>
        </authorList>
    </citation>
    <scope>NUCLEOTIDE SEQUENCE [LARGE SCALE GENOMIC DNA]</scope>
    <source>
        <strain evidence="8 9">P03D4</strain>
    </source>
</reference>
<keyword evidence="4 5" id="KW-0547">Nucleotide-binding</keyword>
<dbReference type="PROSITE" id="PS00786">
    <property type="entry name" value="5_NUCLEOTIDASE_2"/>
    <property type="match status" value="1"/>
</dbReference>
<feature type="domain" description="Calcineurin-like phosphoesterase" evidence="6">
    <location>
        <begin position="41"/>
        <end position="261"/>
    </location>
</feature>
<feature type="chain" id="PRO_5045012266" evidence="5">
    <location>
        <begin position="27"/>
        <end position="557"/>
    </location>
</feature>
<dbReference type="InterPro" id="IPR004843">
    <property type="entry name" value="Calcineurin-like_PHP"/>
</dbReference>
<dbReference type="GO" id="GO:0016787">
    <property type="term" value="F:hydrolase activity"/>
    <property type="evidence" value="ECO:0007669"/>
    <property type="project" value="UniProtKB-KW"/>
</dbReference>
<keyword evidence="9" id="KW-1185">Reference proteome</keyword>
<dbReference type="InterPro" id="IPR006179">
    <property type="entry name" value="5_nucleotidase/apyrase"/>
</dbReference>
<dbReference type="PANTHER" id="PTHR11575:SF46">
    <property type="entry name" value="PROTEIN USHA"/>
    <property type="match status" value="1"/>
</dbReference>
<dbReference type="PROSITE" id="PS00785">
    <property type="entry name" value="5_NUCLEOTIDASE_1"/>
    <property type="match status" value="1"/>
</dbReference>
<dbReference type="PROSITE" id="PS51257">
    <property type="entry name" value="PROKAR_LIPOPROTEIN"/>
    <property type="match status" value="1"/>
</dbReference>
<dbReference type="NCBIfam" id="NF007109">
    <property type="entry name" value="PRK09558.1"/>
    <property type="match status" value="1"/>
</dbReference>
<dbReference type="InterPro" id="IPR029052">
    <property type="entry name" value="Metallo-depent_PP-like"/>
</dbReference>
<evidence type="ECO:0000256" key="5">
    <source>
        <dbReference type="RuleBase" id="RU362119"/>
    </source>
</evidence>
<evidence type="ECO:0000256" key="2">
    <source>
        <dbReference type="ARBA" id="ARBA00022723"/>
    </source>
</evidence>
<dbReference type="Gene3D" id="3.90.780.10">
    <property type="entry name" value="5'-Nucleotidase, C-terminal domain"/>
    <property type="match status" value="1"/>
</dbReference>